<sequence length="86" mass="9070">MSNSASHPASDSGSVPEVPIRDDVIRLGQFLKLADLAEDGAQARDLIADGEVRVNGEVETRRGRQLVRGDVVSVALATGDEQAKVS</sequence>
<evidence type="ECO:0000256" key="1">
    <source>
        <dbReference type="PROSITE-ProRule" id="PRU00182"/>
    </source>
</evidence>
<dbReference type="SUPFAM" id="SSF55174">
    <property type="entry name" value="Alpha-L RNA-binding motif"/>
    <property type="match status" value="1"/>
</dbReference>
<accession>A0ABU2CJ52</accession>
<evidence type="ECO:0000313" key="3">
    <source>
        <dbReference type="Proteomes" id="UP001183585"/>
    </source>
</evidence>
<evidence type="ECO:0000313" key="2">
    <source>
        <dbReference type="EMBL" id="MDR7381366.1"/>
    </source>
</evidence>
<comment type="caution">
    <text evidence="2">The sequence shown here is derived from an EMBL/GenBank/DDBJ whole genome shotgun (WGS) entry which is preliminary data.</text>
</comment>
<organism evidence="2 3">
    <name type="scientific">Promicromonospora iranensis</name>
    <dbReference type="NCBI Taxonomy" id="1105144"/>
    <lineage>
        <taxon>Bacteria</taxon>
        <taxon>Bacillati</taxon>
        <taxon>Actinomycetota</taxon>
        <taxon>Actinomycetes</taxon>
        <taxon>Micrococcales</taxon>
        <taxon>Promicromonosporaceae</taxon>
        <taxon>Promicromonospora</taxon>
    </lineage>
</organism>
<dbReference type="EMBL" id="JAVDYE010000001">
    <property type="protein sequence ID" value="MDR7381366.1"/>
    <property type="molecule type" value="Genomic_DNA"/>
</dbReference>
<name>A0ABU2CJ52_9MICO</name>
<proteinExistence type="predicted"/>
<reference evidence="2 3" key="1">
    <citation type="submission" date="2023-07" db="EMBL/GenBank/DDBJ databases">
        <title>Sequencing the genomes of 1000 actinobacteria strains.</title>
        <authorList>
            <person name="Klenk H.-P."/>
        </authorList>
    </citation>
    <scope>NUCLEOTIDE SEQUENCE [LARGE SCALE GENOMIC DNA]</scope>
    <source>
        <strain evidence="2 3">DSM 45554</strain>
    </source>
</reference>
<gene>
    <name evidence="2" type="ORF">J2S48_000881</name>
</gene>
<dbReference type="Pfam" id="PF13275">
    <property type="entry name" value="S4_2"/>
    <property type="match status" value="1"/>
</dbReference>
<protein>
    <submittedName>
        <fullName evidence="2">Ribosome-associated protein</fullName>
    </submittedName>
</protein>
<keyword evidence="1" id="KW-0694">RNA-binding</keyword>
<keyword evidence="3" id="KW-1185">Reference proteome</keyword>
<dbReference type="Gene3D" id="3.10.290.10">
    <property type="entry name" value="RNA-binding S4 domain"/>
    <property type="match status" value="1"/>
</dbReference>
<dbReference type="InterPro" id="IPR036986">
    <property type="entry name" value="S4_RNA-bd_sf"/>
</dbReference>
<dbReference type="Proteomes" id="UP001183585">
    <property type="component" value="Unassembled WGS sequence"/>
</dbReference>
<dbReference type="PROSITE" id="PS50889">
    <property type="entry name" value="S4"/>
    <property type="match status" value="1"/>
</dbReference>
<dbReference type="CDD" id="cd00165">
    <property type="entry name" value="S4"/>
    <property type="match status" value="1"/>
</dbReference>